<reference evidence="1 2" key="1">
    <citation type="journal article" date="2008" name="Appl. Environ. Microbiol.">
        <title>Hydrogenomics of the extremely thermophilic bacterium Caldicellulosiruptor saccharolyticus.</title>
        <authorList>
            <person name="van de Werken H.J."/>
            <person name="Verhaart M.R."/>
            <person name="VanFossen A.L."/>
            <person name="Willquist K."/>
            <person name="Lewis D.L."/>
            <person name="Nichols J.D."/>
            <person name="Goorissen H.P."/>
            <person name="Mongodin E.F."/>
            <person name="Nelson K.E."/>
            <person name="van Niel E.W."/>
            <person name="Stams A.J."/>
            <person name="Ward D.E."/>
            <person name="de Vos W.M."/>
            <person name="van der Oost J."/>
            <person name="Kelly R.M."/>
            <person name="Kengen S.W."/>
        </authorList>
    </citation>
    <scope>NUCLEOTIDE SEQUENCE [LARGE SCALE GENOMIC DNA]</scope>
    <source>
        <strain evidence="2">ATCC 43494 / DSM 8903 / Tp8T 6331</strain>
    </source>
</reference>
<evidence type="ECO:0000313" key="2">
    <source>
        <dbReference type="Proteomes" id="UP000000256"/>
    </source>
</evidence>
<dbReference type="eggNOG" id="COG2405">
    <property type="taxonomic scope" value="Bacteria"/>
</dbReference>
<gene>
    <name evidence="1" type="ordered locus">Csac_2640</name>
</gene>
<dbReference type="Pfam" id="PF11848">
    <property type="entry name" value="DUF3368"/>
    <property type="match status" value="1"/>
</dbReference>
<dbReference type="HOGENOM" id="CLU_130978_0_0_9"/>
<keyword evidence="2" id="KW-1185">Reference proteome</keyword>
<organism evidence="1 2">
    <name type="scientific">Caldicellulosiruptor saccharolyticus (strain ATCC 43494 / DSM 8903 / Tp8T 6331)</name>
    <dbReference type="NCBI Taxonomy" id="351627"/>
    <lineage>
        <taxon>Bacteria</taxon>
        <taxon>Bacillati</taxon>
        <taxon>Bacillota</taxon>
        <taxon>Bacillota incertae sedis</taxon>
        <taxon>Caldicellulosiruptorales</taxon>
        <taxon>Caldicellulosiruptoraceae</taxon>
        <taxon>Caldicellulosiruptor</taxon>
    </lineage>
</organism>
<dbReference type="KEGG" id="csc:Csac_2640"/>
<dbReference type="OrthoDB" id="44707at2"/>
<dbReference type="EMBL" id="CP000679">
    <property type="protein sequence ID" value="ABP68211.1"/>
    <property type="molecule type" value="Genomic_DNA"/>
</dbReference>
<proteinExistence type="predicted"/>
<dbReference type="AlphaFoldDB" id="A4XMS6"/>
<evidence type="ECO:0000313" key="1">
    <source>
        <dbReference type="EMBL" id="ABP68211.1"/>
    </source>
</evidence>
<dbReference type="Proteomes" id="UP000000256">
    <property type="component" value="Chromosome"/>
</dbReference>
<dbReference type="STRING" id="351627.Csac_2640"/>
<name>A4XMS6_CALS8</name>
<protein>
    <recommendedName>
        <fullName evidence="3">PIN domain-containing protein</fullName>
    </recommendedName>
</protein>
<accession>A4XMS6</accession>
<dbReference type="RefSeq" id="WP_011918127.1">
    <property type="nucleotide sequence ID" value="NC_009437.1"/>
</dbReference>
<dbReference type="InterPro" id="IPR021799">
    <property type="entry name" value="PIN-like_prokaryotic"/>
</dbReference>
<sequence>MKLKMPIFFDNDCICSFSWVNRLDILIKLFKNNICIPASVMQEIERLKFAKSKYVYENIKNQIETGNFKVVELTPSDEFFPEFVRLTDKTKRNYIGQGEAEAIVLSKQHNGTLASNNLKDVLPHIQPNHPPLITTETILYLAFVQKIITFQEGQQILIAMKQKNRKLSTYDFSELIKKWENM</sequence>
<evidence type="ECO:0008006" key="3">
    <source>
        <dbReference type="Google" id="ProtNLM"/>
    </source>
</evidence>